<keyword evidence="2" id="KW-1185">Reference proteome</keyword>
<name>A0ABR1SR94_9PEZI</name>
<dbReference type="Gene3D" id="3.40.1090.10">
    <property type="entry name" value="Cytosolic phospholipase A2 catalytic domain"/>
    <property type="match status" value="1"/>
</dbReference>
<evidence type="ECO:0000313" key="1">
    <source>
        <dbReference type="EMBL" id="KAK8036836.1"/>
    </source>
</evidence>
<gene>
    <name evidence="1" type="ORF">PG994_015333</name>
</gene>
<proteinExistence type="predicted"/>
<protein>
    <submittedName>
        <fullName evidence="1">Uncharacterized protein</fullName>
    </submittedName>
</protein>
<evidence type="ECO:0000313" key="2">
    <source>
        <dbReference type="Proteomes" id="UP001480595"/>
    </source>
</evidence>
<comment type="caution">
    <text evidence="1">The sequence shown here is derived from an EMBL/GenBank/DDBJ whole genome shotgun (WGS) entry which is preliminary data.</text>
</comment>
<sequence length="98" mass="10759">MAEFIDAGFGYNNPCEVCISEAKKPFLDHSQLQILSIGAGHGDVVEIQDSRLFILKALRWVTLSSTATANRVGSQYGDGGQYHRFNVERGLVDVAFPN</sequence>
<dbReference type="EMBL" id="JAQQWL010000018">
    <property type="protein sequence ID" value="KAK8036836.1"/>
    <property type="molecule type" value="Genomic_DNA"/>
</dbReference>
<dbReference type="RefSeq" id="XP_066707654.1">
    <property type="nucleotide sequence ID" value="XM_066866740.1"/>
</dbReference>
<dbReference type="Proteomes" id="UP001480595">
    <property type="component" value="Unassembled WGS sequence"/>
</dbReference>
<dbReference type="GeneID" id="92099805"/>
<reference evidence="1 2" key="1">
    <citation type="submission" date="2023-01" db="EMBL/GenBank/DDBJ databases">
        <title>Analysis of 21 Apiospora genomes using comparative genomics revels a genus with tremendous synthesis potential of carbohydrate active enzymes and secondary metabolites.</title>
        <authorList>
            <person name="Sorensen T."/>
        </authorList>
    </citation>
    <scope>NUCLEOTIDE SEQUENCE [LARGE SCALE GENOMIC DNA]</scope>
    <source>
        <strain evidence="1 2">CBS 135458</strain>
    </source>
</reference>
<organism evidence="1 2">
    <name type="scientific">Apiospora phragmitis</name>
    <dbReference type="NCBI Taxonomy" id="2905665"/>
    <lineage>
        <taxon>Eukaryota</taxon>
        <taxon>Fungi</taxon>
        <taxon>Dikarya</taxon>
        <taxon>Ascomycota</taxon>
        <taxon>Pezizomycotina</taxon>
        <taxon>Sordariomycetes</taxon>
        <taxon>Xylariomycetidae</taxon>
        <taxon>Amphisphaeriales</taxon>
        <taxon>Apiosporaceae</taxon>
        <taxon>Apiospora</taxon>
    </lineage>
</organism>
<accession>A0ABR1SR94</accession>